<evidence type="ECO:0000256" key="4">
    <source>
        <dbReference type="ARBA" id="ARBA00023163"/>
    </source>
</evidence>
<dbReference type="InParanoid" id="B8BTN6"/>
<evidence type="ECO:0000256" key="6">
    <source>
        <dbReference type="SAM" id="MobiDB-lite"/>
    </source>
</evidence>
<evidence type="ECO:0000256" key="2">
    <source>
        <dbReference type="ARBA" id="ARBA00007646"/>
    </source>
</evidence>
<accession>B8BTN6</accession>
<dbReference type="InterPro" id="IPR003162">
    <property type="entry name" value="TFIID-31"/>
</dbReference>
<dbReference type="SUPFAM" id="SSF47113">
    <property type="entry name" value="Histone-fold"/>
    <property type="match status" value="1"/>
</dbReference>
<dbReference type="AlphaFoldDB" id="B8BTN6"/>
<protein>
    <submittedName>
        <fullName evidence="7">Uncharacterized protein</fullName>
    </submittedName>
</protein>
<dbReference type="PANTHER" id="PTHR48068">
    <property type="entry name" value="TAF9 RNA POLYMERASE II, TATA BOX-BINDING PROTEIN (TBP)-ASSOCIATED FACTOR"/>
    <property type="match status" value="1"/>
</dbReference>
<dbReference type="InterPro" id="IPR009072">
    <property type="entry name" value="Histone-fold"/>
</dbReference>
<dbReference type="Proteomes" id="UP000001449">
    <property type="component" value="Chromosome 2"/>
</dbReference>
<feature type="compositionally biased region" description="Polar residues" evidence="6">
    <location>
        <begin position="85"/>
        <end position="107"/>
    </location>
</feature>
<feature type="region of interest" description="Disordered" evidence="6">
    <location>
        <begin position="493"/>
        <end position="537"/>
    </location>
</feature>
<dbReference type="GeneID" id="7442242"/>
<dbReference type="GO" id="GO:0003713">
    <property type="term" value="F:transcription coactivator activity"/>
    <property type="evidence" value="ECO:0000318"/>
    <property type="project" value="GO_Central"/>
</dbReference>
<evidence type="ECO:0000313" key="7">
    <source>
        <dbReference type="EMBL" id="EED95126.1"/>
    </source>
</evidence>
<name>B8BTN6_THAPS</name>
<reference evidence="7 8" key="1">
    <citation type="journal article" date="2004" name="Science">
        <title>The genome of the diatom Thalassiosira pseudonana: ecology, evolution, and metabolism.</title>
        <authorList>
            <person name="Armbrust E.V."/>
            <person name="Berges J.A."/>
            <person name="Bowler C."/>
            <person name="Green B.R."/>
            <person name="Martinez D."/>
            <person name="Putnam N.H."/>
            <person name="Zhou S."/>
            <person name="Allen A.E."/>
            <person name="Apt K.E."/>
            <person name="Bechner M."/>
            <person name="Brzezinski M.A."/>
            <person name="Chaal B.K."/>
            <person name="Chiovitti A."/>
            <person name="Davis A.K."/>
            <person name="Demarest M.S."/>
            <person name="Detter J.C."/>
            <person name="Glavina T."/>
            <person name="Goodstein D."/>
            <person name="Hadi M.Z."/>
            <person name="Hellsten U."/>
            <person name="Hildebrand M."/>
            <person name="Jenkins B.D."/>
            <person name="Jurka J."/>
            <person name="Kapitonov V.V."/>
            <person name="Kroger N."/>
            <person name="Lau W.W."/>
            <person name="Lane T.W."/>
            <person name="Larimer F.W."/>
            <person name="Lippmeier J.C."/>
            <person name="Lucas S."/>
            <person name="Medina M."/>
            <person name="Montsant A."/>
            <person name="Obornik M."/>
            <person name="Parker M.S."/>
            <person name="Palenik B."/>
            <person name="Pazour G.J."/>
            <person name="Richardson P.M."/>
            <person name="Rynearson T.A."/>
            <person name="Saito M.A."/>
            <person name="Schwartz D.C."/>
            <person name="Thamatrakoln K."/>
            <person name="Valentin K."/>
            <person name="Vardi A."/>
            <person name="Wilkerson F.P."/>
            <person name="Rokhsar D.S."/>
        </authorList>
    </citation>
    <scope>NUCLEOTIDE SEQUENCE [LARGE SCALE GENOMIC DNA]</scope>
    <source>
        <strain evidence="7 8">CCMP1335</strain>
    </source>
</reference>
<dbReference type="PaxDb" id="35128-Thaps21165"/>
<dbReference type="EMBL" id="CM000639">
    <property type="protein sequence ID" value="EED95126.1"/>
    <property type="molecule type" value="Genomic_DNA"/>
</dbReference>
<dbReference type="Gene3D" id="1.10.20.10">
    <property type="entry name" value="Histone, subunit A"/>
    <property type="match status" value="1"/>
</dbReference>
<comment type="similarity">
    <text evidence="2">Belongs to the TAF9 family.</text>
</comment>
<proteinExistence type="inferred from homology"/>
<feature type="compositionally biased region" description="Basic and acidic residues" evidence="6">
    <location>
        <begin position="525"/>
        <end position="537"/>
    </location>
</feature>
<evidence type="ECO:0000256" key="3">
    <source>
        <dbReference type="ARBA" id="ARBA00023015"/>
    </source>
</evidence>
<dbReference type="GO" id="GO:0000124">
    <property type="term" value="C:SAGA complex"/>
    <property type="evidence" value="ECO:0000318"/>
    <property type="project" value="GO_Central"/>
</dbReference>
<comment type="subcellular location">
    <subcellularLocation>
        <location evidence="1">Nucleus</location>
    </subcellularLocation>
</comment>
<evidence type="ECO:0000256" key="1">
    <source>
        <dbReference type="ARBA" id="ARBA00004123"/>
    </source>
</evidence>
<feature type="compositionally biased region" description="Polar residues" evidence="6">
    <location>
        <begin position="44"/>
        <end position="58"/>
    </location>
</feature>
<keyword evidence="4" id="KW-0804">Transcription</keyword>
<dbReference type="InterPro" id="IPR051431">
    <property type="entry name" value="TFIID_subunit_9"/>
</dbReference>
<feature type="region of interest" description="Disordered" evidence="6">
    <location>
        <begin position="255"/>
        <end position="289"/>
    </location>
</feature>
<sequence length="537" mass="55324">MPPKPQPSTGAVFHPNKPSPAVSAAVKAAAAISSAAAKYPGVAPTTTASAQHQANTKVPPSAATGAGNIRTYGQASSGGGASSSKISPVVNNSTIGNNSIKFSSASPTVKKHISPTKSSTSAASGGGANGSNGGATSSTSSMHLNQLKIKKGEIAKRELKEMNAMERAFREDALVWNGPDQVVFPKRYHSEMGLTSVGAGGEGSNGDKKGGGSGEAAVRKSKNLTYYGSQSQGWMYGEGYAGIGGRSWMEAMRSEKKKGEDVGASADANKTTKQPATTTTTTTATPNGKQNGFLMDDVTIIENALKANGLSRKDLTPKAYACFLEQARRYALELLADAQDYAMHANRSTLPTLLPADLLLAADLRGDVNGIPSSLPTYDEMIDYATDVNRAPLPPIPVNCYNGVALPPVEQQLTARTFDVVNGARVAQRMLRGGDVPLTAVELGLVKRSNQAVIDTAVSSGGVIKTSDNKKSKQNSSYGAGLGRQIAVHIKSSKQAGDASAATGTTASASGASGVTKSSTSSKGGDAKSQKRKLTEL</sequence>
<dbReference type="Pfam" id="PF02291">
    <property type="entry name" value="TFIID-31kDa"/>
    <property type="match status" value="1"/>
</dbReference>
<dbReference type="GO" id="GO:0051123">
    <property type="term" value="P:RNA polymerase II preinitiation complex assembly"/>
    <property type="evidence" value="ECO:0000318"/>
    <property type="project" value="GO_Central"/>
</dbReference>
<organism evidence="7 8">
    <name type="scientific">Thalassiosira pseudonana</name>
    <name type="common">Marine diatom</name>
    <name type="synonym">Cyclotella nana</name>
    <dbReference type="NCBI Taxonomy" id="35128"/>
    <lineage>
        <taxon>Eukaryota</taxon>
        <taxon>Sar</taxon>
        <taxon>Stramenopiles</taxon>
        <taxon>Ochrophyta</taxon>
        <taxon>Bacillariophyta</taxon>
        <taxon>Coscinodiscophyceae</taxon>
        <taxon>Thalassiosirophycidae</taxon>
        <taxon>Thalassiosirales</taxon>
        <taxon>Thalassiosiraceae</taxon>
        <taxon>Thalassiosira</taxon>
    </lineage>
</organism>
<keyword evidence="5" id="KW-0539">Nucleus</keyword>
<dbReference type="HOGENOM" id="CLU_507653_0_0_1"/>
<dbReference type="STRING" id="35128.B8BTN6"/>
<gene>
    <name evidence="7" type="ORF">THAPSDRAFT_21165</name>
</gene>
<dbReference type="PANTHER" id="PTHR48068:SF4">
    <property type="entry name" value="TATA-BOX BINDING PROTEIN ASSOCIATED FACTOR 9"/>
    <property type="match status" value="1"/>
</dbReference>
<feature type="compositionally biased region" description="Low complexity" evidence="6">
    <location>
        <begin position="496"/>
        <end position="524"/>
    </location>
</feature>
<feature type="compositionally biased region" description="Gly residues" evidence="6">
    <location>
        <begin position="124"/>
        <end position="133"/>
    </location>
</feature>
<feature type="compositionally biased region" description="Low complexity" evidence="6">
    <location>
        <begin position="271"/>
        <end position="286"/>
    </location>
</feature>
<dbReference type="eggNOG" id="ENOG502SRSU">
    <property type="taxonomic scope" value="Eukaryota"/>
</dbReference>
<dbReference type="RefSeq" id="XP_002287683.1">
    <property type="nucleotide sequence ID" value="XM_002287647.1"/>
</dbReference>
<feature type="region of interest" description="Disordered" evidence="6">
    <location>
        <begin position="40"/>
        <end position="146"/>
    </location>
</feature>
<reference evidence="7 8" key="2">
    <citation type="journal article" date="2008" name="Nature">
        <title>The Phaeodactylum genome reveals the evolutionary history of diatom genomes.</title>
        <authorList>
            <person name="Bowler C."/>
            <person name="Allen A.E."/>
            <person name="Badger J.H."/>
            <person name="Grimwood J."/>
            <person name="Jabbari K."/>
            <person name="Kuo A."/>
            <person name="Maheswari U."/>
            <person name="Martens C."/>
            <person name="Maumus F."/>
            <person name="Otillar R.P."/>
            <person name="Rayko E."/>
            <person name="Salamov A."/>
            <person name="Vandepoele K."/>
            <person name="Beszteri B."/>
            <person name="Gruber A."/>
            <person name="Heijde M."/>
            <person name="Katinka M."/>
            <person name="Mock T."/>
            <person name="Valentin K."/>
            <person name="Verret F."/>
            <person name="Berges J.A."/>
            <person name="Brownlee C."/>
            <person name="Cadoret J.P."/>
            <person name="Chiovitti A."/>
            <person name="Choi C.J."/>
            <person name="Coesel S."/>
            <person name="De Martino A."/>
            <person name="Detter J.C."/>
            <person name="Durkin C."/>
            <person name="Falciatore A."/>
            <person name="Fournet J."/>
            <person name="Haruta M."/>
            <person name="Huysman M.J."/>
            <person name="Jenkins B.D."/>
            <person name="Jiroutova K."/>
            <person name="Jorgensen R.E."/>
            <person name="Joubert Y."/>
            <person name="Kaplan A."/>
            <person name="Kroger N."/>
            <person name="Kroth P.G."/>
            <person name="La Roche J."/>
            <person name="Lindquist E."/>
            <person name="Lommer M."/>
            <person name="Martin-Jezequel V."/>
            <person name="Lopez P.J."/>
            <person name="Lucas S."/>
            <person name="Mangogna M."/>
            <person name="McGinnis K."/>
            <person name="Medlin L.K."/>
            <person name="Montsant A."/>
            <person name="Oudot-Le Secq M.P."/>
            <person name="Napoli C."/>
            <person name="Obornik M."/>
            <person name="Parker M.S."/>
            <person name="Petit J.L."/>
            <person name="Porcel B.M."/>
            <person name="Poulsen N."/>
            <person name="Robison M."/>
            <person name="Rychlewski L."/>
            <person name="Rynearson T.A."/>
            <person name="Schmutz J."/>
            <person name="Shapiro H."/>
            <person name="Siaut M."/>
            <person name="Stanley M."/>
            <person name="Sussman M.R."/>
            <person name="Taylor A.R."/>
            <person name="Vardi A."/>
            <person name="von Dassow P."/>
            <person name="Vyverman W."/>
            <person name="Willis A."/>
            <person name="Wyrwicz L.S."/>
            <person name="Rokhsar D.S."/>
            <person name="Weissenbach J."/>
            <person name="Armbrust E.V."/>
            <person name="Green B.R."/>
            <person name="Van de Peer Y."/>
            <person name="Grigoriev I.V."/>
        </authorList>
    </citation>
    <scope>NUCLEOTIDE SEQUENCE [LARGE SCALE GENOMIC DNA]</scope>
    <source>
        <strain evidence="7 8">CCMP1335</strain>
    </source>
</reference>
<dbReference type="GO" id="GO:0046982">
    <property type="term" value="F:protein heterodimerization activity"/>
    <property type="evidence" value="ECO:0007669"/>
    <property type="project" value="InterPro"/>
</dbReference>
<evidence type="ECO:0000256" key="5">
    <source>
        <dbReference type="ARBA" id="ARBA00023242"/>
    </source>
</evidence>
<keyword evidence="8" id="KW-1185">Reference proteome</keyword>
<dbReference type="KEGG" id="tps:THAPSDRAFT_21165"/>
<keyword evidence="3" id="KW-0805">Transcription regulation</keyword>
<evidence type="ECO:0000313" key="8">
    <source>
        <dbReference type="Proteomes" id="UP000001449"/>
    </source>
</evidence>
<dbReference type="GO" id="GO:0005669">
    <property type="term" value="C:transcription factor TFIID complex"/>
    <property type="evidence" value="ECO:0000318"/>
    <property type="project" value="GO_Central"/>
</dbReference>